<feature type="domain" description="MurNAc-LAA" evidence="6">
    <location>
        <begin position="94"/>
        <end position="231"/>
    </location>
</feature>
<dbReference type="GO" id="GO:0030288">
    <property type="term" value="C:outer membrane-bounded periplasmic space"/>
    <property type="evidence" value="ECO:0007669"/>
    <property type="project" value="TreeGrafter"/>
</dbReference>
<dbReference type="EC" id="3.5.1.28" evidence="2"/>
<proteinExistence type="predicted"/>
<dbReference type="Gene3D" id="2.60.40.4070">
    <property type="match status" value="1"/>
</dbReference>
<dbReference type="Proteomes" id="UP000216446">
    <property type="component" value="Unassembled WGS sequence"/>
</dbReference>
<dbReference type="CDD" id="cd02696">
    <property type="entry name" value="MurNAc-LAA"/>
    <property type="match status" value="1"/>
</dbReference>
<dbReference type="Gene3D" id="3.40.630.40">
    <property type="entry name" value="Zn-dependent exopeptidases"/>
    <property type="match status" value="1"/>
</dbReference>
<sequence>MPRLSFFALGLALLTLAPLAPEAQEVTGLSDFSIFLDPGHSQNENVGFAGYSEARKTLRVGLALKDMLETRTDIGGVFMSRTTDQESVSLSQRTTTANASGADYFHSIHSNAAGPTTNYLFVLWAQLPNGNEPNAPYAGGRQMAETMGPNFAEAMRIGTRGTNGGFGECDFYGAGSCGNGVKGSRNFVQRNSLMPSTLSEAGFHTSTTQNPRNMNADWKVLEAQSMFWAILEYNGLTRTPDRIATGIITDGESGIPVNGATVEIAGRSYTTDTYESLFNQYSSDPDLLHNGFYYLPDMPAGTHAVTITAPGYRTATGQIAMLEGEFSFFDAELTSNVPPVVEASTPEADDPAFRITDNIEIAFSRPMDRAATEAAFSLAPASGGDEVAGAFRWSDNDTRMVFDPTDDLMAETLFALTIAGTAEGTAGDALDGNGDGTGGDAFAVTFTSGFPDATPPRIVAVYPANNSTDVERLPLLTLTYSEPIEAATVDGRVSLVPASGGAAVSGSVQYKRLGERSAISFFPDAPLAAGTAYRLEVAPGLRDLFLNEQTNLQRLTFTTGAQTALATVMDNFEGDVADDWWEPQQSGSTTGIVTDSTSSVATDELASGLYGGDSSFRIDYGWNLNDPSWLVRQYRNVSPPQADTFTASSTLRAAVFGDGSGTLFRFAVRDQGSIEVSPWRAIDWIGWRDITWDITADGTGSWISPDGTVDGNAYFDSIQLSYDASAASAPYGQIWVDDLQIVSFTSVAGEEAPEAAVLALGDPYPNPVRTRATVGFTLGTPAPVTAVVYSATGAEVATLASGETWGAGEHQMEWDASTVASGVYFVRIQAAGQTETARLTVVR</sequence>
<keyword evidence="4" id="KW-0378">Hydrolase</keyword>
<name>A0A259U0F6_9BACT</name>
<feature type="signal peptide" evidence="5">
    <location>
        <begin position="1"/>
        <end position="23"/>
    </location>
</feature>
<comment type="caution">
    <text evidence="7">The sequence shown here is derived from an EMBL/GenBank/DDBJ whole genome shotgun (WGS) entry which is preliminary data.</text>
</comment>
<evidence type="ECO:0000256" key="2">
    <source>
        <dbReference type="ARBA" id="ARBA00011901"/>
    </source>
</evidence>
<dbReference type="EMBL" id="MQWB01000001">
    <property type="protein sequence ID" value="OZC03505.1"/>
    <property type="molecule type" value="Genomic_DNA"/>
</dbReference>
<evidence type="ECO:0000256" key="4">
    <source>
        <dbReference type="ARBA" id="ARBA00022801"/>
    </source>
</evidence>
<keyword evidence="3 5" id="KW-0732">Signal</keyword>
<dbReference type="InterPro" id="IPR050695">
    <property type="entry name" value="N-acetylmuramoyl_amidase_3"/>
</dbReference>
<protein>
    <recommendedName>
        <fullName evidence="2">N-acetylmuramoyl-L-alanine amidase</fullName>
        <ecNumber evidence="2">3.5.1.28</ecNumber>
    </recommendedName>
</protein>
<evidence type="ECO:0000256" key="1">
    <source>
        <dbReference type="ARBA" id="ARBA00001561"/>
    </source>
</evidence>
<dbReference type="GO" id="GO:0008745">
    <property type="term" value="F:N-acetylmuramoyl-L-alanine amidase activity"/>
    <property type="evidence" value="ECO:0007669"/>
    <property type="project" value="UniProtKB-EC"/>
</dbReference>
<dbReference type="SUPFAM" id="SSF49464">
    <property type="entry name" value="Carboxypeptidase regulatory domain-like"/>
    <property type="match status" value="1"/>
</dbReference>
<dbReference type="NCBIfam" id="TIGR04183">
    <property type="entry name" value="Por_Secre_tail"/>
    <property type="match status" value="1"/>
</dbReference>
<dbReference type="InterPro" id="IPR032812">
    <property type="entry name" value="SbsA_Ig"/>
</dbReference>
<gene>
    <name evidence="7" type="ORF">BSZ36_11240</name>
</gene>
<feature type="chain" id="PRO_5012198529" description="N-acetylmuramoyl-L-alanine amidase" evidence="5">
    <location>
        <begin position="24"/>
        <end position="843"/>
    </location>
</feature>
<reference evidence="7 8" key="1">
    <citation type="submission" date="2016-11" db="EMBL/GenBank/DDBJ databases">
        <title>Study of marine rhodopsin-containing bacteria.</title>
        <authorList>
            <person name="Yoshizawa S."/>
            <person name="Kumagai Y."/>
            <person name="Kogure K."/>
        </authorList>
    </citation>
    <scope>NUCLEOTIDE SEQUENCE [LARGE SCALE GENOMIC DNA]</scope>
    <source>
        <strain evidence="7 8">SG-29</strain>
    </source>
</reference>
<dbReference type="OrthoDB" id="1058212at2"/>
<dbReference type="Gene3D" id="2.60.40.3710">
    <property type="match status" value="1"/>
</dbReference>
<organism evidence="7 8">
    <name type="scientific">Rubricoccus marinus</name>
    <dbReference type="NCBI Taxonomy" id="716817"/>
    <lineage>
        <taxon>Bacteria</taxon>
        <taxon>Pseudomonadati</taxon>
        <taxon>Rhodothermota</taxon>
        <taxon>Rhodothermia</taxon>
        <taxon>Rhodothermales</taxon>
        <taxon>Rubricoccaceae</taxon>
        <taxon>Rubricoccus</taxon>
    </lineage>
</organism>
<evidence type="ECO:0000259" key="6">
    <source>
        <dbReference type="SMART" id="SM00646"/>
    </source>
</evidence>
<dbReference type="RefSeq" id="WP_094548938.1">
    <property type="nucleotide sequence ID" value="NZ_MQWB01000001.1"/>
</dbReference>
<dbReference type="Pfam" id="PF01520">
    <property type="entry name" value="Amidase_3"/>
    <property type="match status" value="1"/>
</dbReference>
<dbReference type="SUPFAM" id="SSF53187">
    <property type="entry name" value="Zn-dependent exopeptidases"/>
    <property type="match status" value="1"/>
</dbReference>
<dbReference type="InterPro" id="IPR002508">
    <property type="entry name" value="MurNAc-LAA_cat"/>
</dbReference>
<dbReference type="PANTHER" id="PTHR30404:SF0">
    <property type="entry name" value="N-ACETYLMURAMOYL-L-ALANINE AMIDASE AMIC"/>
    <property type="match status" value="1"/>
</dbReference>
<dbReference type="PANTHER" id="PTHR30404">
    <property type="entry name" value="N-ACETYLMURAMOYL-L-ALANINE AMIDASE"/>
    <property type="match status" value="1"/>
</dbReference>
<dbReference type="SMART" id="SM00646">
    <property type="entry name" value="Ami_3"/>
    <property type="match status" value="1"/>
</dbReference>
<accession>A0A259U0F6</accession>
<dbReference type="InterPro" id="IPR026444">
    <property type="entry name" value="Secre_tail"/>
</dbReference>
<evidence type="ECO:0000256" key="3">
    <source>
        <dbReference type="ARBA" id="ARBA00022729"/>
    </source>
</evidence>
<dbReference type="Gene3D" id="2.60.40.1120">
    <property type="entry name" value="Carboxypeptidase-like, regulatory domain"/>
    <property type="match status" value="1"/>
</dbReference>
<evidence type="ECO:0000313" key="8">
    <source>
        <dbReference type="Proteomes" id="UP000216446"/>
    </source>
</evidence>
<dbReference type="GO" id="GO:0009253">
    <property type="term" value="P:peptidoglycan catabolic process"/>
    <property type="evidence" value="ECO:0007669"/>
    <property type="project" value="InterPro"/>
</dbReference>
<dbReference type="AlphaFoldDB" id="A0A259U0F6"/>
<dbReference type="InterPro" id="IPR008969">
    <property type="entry name" value="CarboxyPept-like_regulatory"/>
</dbReference>
<evidence type="ECO:0000313" key="7">
    <source>
        <dbReference type="EMBL" id="OZC03505.1"/>
    </source>
</evidence>
<keyword evidence="8" id="KW-1185">Reference proteome</keyword>
<evidence type="ECO:0000256" key="5">
    <source>
        <dbReference type="SAM" id="SignalP"/>
    </source>
</evidence>
<comment type="catalytic activity">
    <reaction evidence="1">
        <text>Hydrolyzes the link between N-acetylmuramoyl residues and L-amino acid residues in certain cell-wall glycopeptides.</text>
        <dbReference type="EC" id="3.5.1.28"/>
    </reaction>
</comment>
<dbReference type="InParanoid" id="A0A259U0F6"/>
<dbReference type="Pfam" id="PF13205">
    <property type="entry name" value="Big_5"/>
    <property type="match status" value="2"/>
</dbReference>